<evidence type="ECO:0000256" key="2">
    <source>
        <dbReference type="SAM" id="MobiDB-lite"/>
    </source>
</evidence>
<dbReference type="STRING" id="2074.BG845_05575"/>
<reference evidence="4 5" key="1">
    <citation type="submission" date="2016-09" db="EMBL/GenBank/DDBJ databases">
        <title>Pseudonocardia autotrophica DSM535, a candidate organism with high potential of specific P450 cytochromes.</title>
        <authorList>
            <person name="Grumaz C."/>
            <person name="Vainshtein Y."/>
            <person name="Kirstahler P."/>
            <person name="Sohn K."/>
        </authorList>
    </citation>
    <scope>NUCLEOTIDE SEQUENCE [LARGE SCALE GENOMIC DNA]</scope>
    <source>
        <strain evidence="4 5">DSM 535</strain>
    </source>
</reference>
<dbReference type="AlphaFoldDB" id="A0A1Y2MND5"/>
<sequence length="131" mass="13099">MSAPDVLTGGPVQNAIGGTIVALGVLLIASGAIGMLRLPDIYNRTNAVTKAAGLGIVALLVGVAVLVPEPDVLITLGVAVALQLFTIPIASFAIGHAAYRSDVPSTPSTLREDAPPASETGSPSAADDRDC</sequence>
<keyword evidence="3" id="KW-0472">Membrane</keyword>
<evidence type="ECO:0000313" key="5">
    <source>
        <dbReference type="Proteomes" id="UP000194360"/>
    </source>
</evidence>
<keyword evidence="5" id="KW-1185">Reference proteome</keyword>
<evidence type="ECO:0000313" key="4">
    <source>
        <dbReference type="EMBL" id="OSY36177.1"/>
    </source>
</evidence>
<keyword evidence="3" id="KW-1133">Transmembrane helix</keyword>
<keyword evidence="3" id="KW-0812">Transmembrane</keyword>
<dbReference type="Proteomes" id="UP000194360">
    <property type="component" value="Unassembled WGS sequence"/>
</dbReference>
<feature type="transmembrane region" description="Helical" evidence="3">
    <location>
        <begin position="73"/>
        <end position="94"/>
    </location>
</feature>
<feature type="transmembrane region" description="Helical" evidence="3">
    <location>
        <begin position="15"/>
        <end position="36"/>
    </location>
</feature>
<feature type="region of interest" description="Disordered" evidence="2">
    <location>
        <begin position="102"/>
        <end position="131"/>
    </location>
</feature>
<dbReference type="InterPro" id="IPR005133">
    <property type="entry name" value="PhaG_MnhG_YufB"/>
</dbReference>
<dbReference type="NCBIfam" id="TIGR01300">
    <property type="entry name" value="CPA3_mnhG_phaG"/>
    <property type="match status" value="1"/>
</dbReference>
<accession>A0A1Y2MND5</accession>
<evidence type="ECO:0000256" key="1">
    <source>
        <dbReference type="ARBA" id="ARBA00008404"/>
    </source>
</evidence>
<dbReference type="GO" id="GO:0015385">
    <property type="term" value="F:sodium:proton antiporter activity"/>
    <property type="evidence" value="ECO:0007669"/>
    <property type="project" value="TreeGrafter"/>
</dbReference>
<feature type="transmembrane region" description="Helical" evidence="3">
    <location>
        <begin position="48"/>
        <end position="67"/>
    </location>
</feature>
<gene>
    <name evidence="4" type="primary">mrpG_2</name>
    <name evidence="4" type="ORF">BG845_05575</name>
</gene>
<evidence type="ECO:0000256" key="3">
    <source>
        <dbReference type="SAM" id="Phobius"/>
    </source>
</evidence>
<proteinExistence type="inferred from homology"/>
<protein>
    <submittedName>
        <fullName evidence="4">Na(+)/H(+) antiporter subunit G</fullName>
    </submittedName>
</protein>
<name>A0A1Y2MND5_PSEAH</name>
<dbReference type="Pfam" id="PF03334">
    <property type="entry name" value="PhaG_MnhG_YufB"/>
    <property type="match status" value="1"/>
</dbReference>
<comment type="similarity">
    <text evidence="1">Belongs to the CPA3 antiporters (TC 2.A.63) subunit G family.</text>
</comment>
<comment type="caution">
    <text evidence="4">The sequence shown here is derived from an EMBL/GenBank/DDBJ whole genome shotgun (WGS) entry which is preliminary data.</text>
</comment>
<dbReference type="PANTHER" id="PTHR34703:SF1">
    <property type="entry name" value="ANTIPORTER SUBUNIT MNHG2-RELATED"/>
    <property type="match status" value="1"/>
</dbReference>
<dbReference type="RefSeq" id="WP_197719957.1">
    <property type="nucleotide sequence ID" value="NZ_AP018920.1"/>
</dbReference>
<dbReference type="PANTHER" id="PTHR34703">
    <property type="entry name" value="ANTIPORTER SUBUNIT MNHG2-RELATED"/>
    <property type="match status" value="1"/>
</dbReference>
<organism evidence="4 5">
    <name type="scientific">Pseudonocardia autotrophica</name>
    <name type="common">Amycolata autotrophica</name>
    <name type="synonym">Nocardia autotrophica</name>
    <dbReference type="NCBI Taxonomy" id="2074"/>
    <lineage>
        <taxon>Bacteria</taxon>
        <taxon>Bacillati</taxon>
        <taxon>Actinomycetota</taxon>
        <taxon>Actinomycetes</taxon>
        <taxon>Pseudonocardiales</taxon>
        <taxon>Pseudonocardiaceae</taxon>
        <taxon>Pseudonocardia</taxon>
    </lineage>
</organism>
<dbReference type="EMBL" id="MIGB01000042">
    <property type="protein sequence ID" value="OSY36177.1"/>
    <property type="molecule type" value="Genomic_DNA"/>
</dbReference>